<proteinExistence type="predicted"/>
<evidence type="ECO:0000313" key="6">
    <source>
        <dbReference type="Proteomes" id="UP001596233"/>
    </source>
</evidence>
<dbReference type="Gene3D" id="3.20.80.10">
    <property type="entry name" value="Regulatory factor, effector binding domain"/>
    <property type="match status" value="1"/>
</dbReference>
<sequence length="293" mass="33525">MNVLQHLNEALDYIEQHLDTEIDELEVARRACCSVYHFKRVFSFLSGISLQDYIRRRRLTLAALELQDRTAKVIDISLKYGYQSPDAFTRAFQAMHGITPTEMRTCSGSLKAYPPMTFRLSIGGSEPMKFRIVQKDAFQVVGIKNKVTAIEMGEHPGVEEVWLKTTKETYNELKSLNDAEPFGMLHVDVGEGVRQSRDYDYYMSVATTKPCPSHLSALTIPGQTWAVFQIKIPWSKEKWHRIYGEWFPSSGYEQIEGPTFQVGPEIEVGAKQIYTEVDVELWLPVAKIQKNGY</sequence>
<dbReference type="PRINTS" id="PR00032">
    <property type="entry name" value="HTHARAC"/>
</dbReference>
<dbReference type="EMBL" id="JBHSTE010000007">
    <property type="protein sequence ID" value="MFC6334801.1"/>
    <property type="molecule type" value="Genomic_DNA"/>
</dbReference>
<dbReference type="InterPro" id="IPR011256">
    <property type="entry name" value="Reg_factor_effector_dom_sf"/>
</dbReference>
<dbReference type="InterPro" id="IPR018060">
    <property type="entry name" value="HTH_AraC"/>
</dbReference>
<dbReference type="SMART" id="SM00342">
    <property type="entry name" value="HTH_ARAC"/>
    <property type="match status" value="1"/>
</dbReference>
<dbReference type="SMART" id="SM00871">
    <property type="entry name" value="AraC_E_bind"/>
    <property type="match status" value="1"/>
</dbReference>
<evidence type="ECO:0000256" key="2">
    <source>
        <dbReference type="ARBA" id="ARBA00023125"/>
    </source>
</evidence>
<evidence type="ECO:0000256" key="3">
    <source>
        <dbReference type="ARBA" id="ARBA00023163"/>
    </source>
</evidence>
<dbReference type="PROSITE" id="PS00041">
    <property type="entry name" value="HTH_ARAC_FAMILY_1"/>
    <property type="match status" value="1"/>
</dbReference>
<keyword evidence="2" id="KW-0238">DNA-binding</keyword>
<dbReference type="PANTHER" id="PTHR47504">
    <property type="entry name" value="RIGHT ORIGIN-BINDING PROTEIN"/>
    <property type="match status" value="1"/>
</dbReference>
<protein>
    <submittedName>
        <fullName evidence="5">Helix-turn-helix domain-containing protein</fullName>
    </submittedName>
</protein>
<dbReference type="InterPro" id="IPR009057">
    <property type="entry name" value="Homeodomain-like_sf"/>
</dbReference>
<dbReference type="SUPFAM" id="SSF46689">
    <property type="entry name" value="Homeodomain-like"/>
    <property type="match status" value="2"/>
</dbReference>
<dbReference type="PANTHER" id="PTHR47504:SF5">
    <property type="entry name" value="RIGHT ORIGIN-BINDING PROTEIN"/>
    <property type="match status" value="1"/>
</dbReference>
<dbReference type="InterPro" id="IPR018062">
    <property type="entry name" value="HTH_AraC-typ_CS"/>
</dbReference>
<reference evidence="6" key="1">
    <citation type="journal article" date="2019" name="Int. J. Syst. Evol. Microbiol.">
        <title>The Global Catalogue of Microorganisms (GCM) 10K type strain sequencing project: providing services to taxonomists for standard genome sequencing and annotation.</title>
        <authorList>
            <consortium name="The Broad Institute Genomics Platform"/>
            <consortium name="The Broad Institute Genome Sequencing Center for Infectious Disease"/>
            <person name="Wu L."/>
            <person name="Ma J."/>
        </authorList>
    </citation>
    <scope>NUCLEOTIDE SEQUENCE [LARGE SCALE GENOMIC DNA]</scope>
    <source>
        <strain evidence="6">PCU 280</strain>
    </source>
</reference>
<dbReference type="InterPro" id="IPR020449">
    <property type="entry name" value="Tscrpt_reg_AraC-type_HTH"/>
</dbReference>
<keyword evidence="1" id="KW-0805">Transcription regulation</keyword>
<evidence type="ECO:0000313" key="5">
    <source>
        <dbReference type="EMBL" id="MFC6334801.1"/>
    </source>
</evidence>
<dbReference type="Pfam" id="PF12833">
    <property type="entry name" value="HTH_18"/>
    <property type="match status" value="1"/>
</dbReference>
<dbReference type="InterPro" id="IPR010499">
    <property type="entry name" value="AraC_E-bd"/>
</dbReference>
<dbReference type="SUPFAM" id="SSF55136">
    <property type="entry name" value="Probable bacterial effector-binding domain"/>
    <property type="match status" value="1"/>
</dbReference>
<dbReference type="PROSITE" id="PS01124">
    <property type="entry name" value="HTH_ARAC_FAMILY_2"/>
    <property type="match status" value="1"/>
</dbReference>
<dbReference type="Gene3D" id="1.10.10.60">
    <property type="entry name" value="Homeodomain-like"/>
    <property type="match status" value="2"/>
</dbReference>
<evidence type="ECO:0000256" key="1">
    <source>
        <dbReference type="ARBA" id="ARBA00023015"/>
    </source>
</evidence>
<keyword evidence="6" id="KW-1185">Reference proteome</keyword>
<comment type="caution">
    <text evidence="5">The sequence shown here is derived from an EMBL/GenBank/DDBJ whole genome shotgun (WGS) entry which is preliminary data.</text>
</comment>
<evidence type="ECO:0000259" key="4">
    <source>
        <dbReference type="PROSITE" id="PS01124"/>
    </source>
</evidence>
<organism evidence="5 6">
    <name type="scientific">Paenibacillus septentrionalis</name>
    <dbReference type="NCBI Taxonomy" id="429342"/>
    <lineage>
        <taxon>Bacteria</taxon>
        <taxon>Bacillati</taxon>
        <taxon>Bacillota</taxon>
        <taxon>Bacilli</taxon>
        <taxon>Bacillales</taxon>
        <taxon>Paenibacillaceae</taxon>
        <taxon>Paenibacillus</taxon>
    </lineage>
</organism>
<gene>
    <name evidence="5" type="ORF">ACFP56_19380</name>
</gene>
<dbReference type="InterPro" id="IPR050959">
    <property type="entry name" value="MarA-like"/>
</dbReference>
<dbReference type="RefSeq" id="WP_379237688.1">
    <property type="nucleotide sequence ID" value="NZ_JBHSTE010000007.1"/>
</dbReference>
<feature type="domain" description="HTH araC/xylS-type" evidence="4">
    <location>
        <begin position="8"/>
        <end position="106"/>
    </location>
</feature>
<name>A0ABW1VAC7_9BACL</name>
<keyword evidence="3" id="KW-0804">Transcription</keyword>
<accession>A0ABW1VAC7</accession>
<dbReference type="Pfam" id="PF06445">
    <property type="entry name" value="GyrI-like"/>
    <property type="match status" value="1"/>
</dbReference>
<dbReference type="InterPro" id="IPR029442">
    <property type="entry name" value="GyrI-like"/>
</dbReference>
<dbReference type="Proteomes" id="UP001596233">
    <property type="component" value="Unassembled WGS sequence"/>
</dbReference>